<feature type="compositionally biased region" description="Low complexity" evidence="2">
    <location>
        <begin position="181"/>
        <end position="190"/>
    </location>
</feature>
<dbReference type="EMBL" id="VDMD01000015">
    <property type="protein sequence ID" value="TRM61922.1"/>
    <property type="molecule type" value="Genomic_DNA"/>
</dbReference>
<dbReference type="SUPFAM" id="SSF47095">
    <property type="entry name" value="HMG-box"/>
    <property type="match status" value="1"/>
</dbReference>
<feature type="compositionally biased region" description="Basic and acidic residues" evidence="2">
    <location>
        <begin position="21"/>
        <end position="32"/>
    </location>
</feature>
<dbReference type="PROSITE" id="PS50118">
    <property type="entry name" value="HMG_BOX_2"/>
    <property type="match status" value="1"/>
</dbReference>
<keyword evidence="5" id="KW-1185">Reference proteome</keyword>
<organism evidence="4 5">
    <name type="scientific">Schizophyllum amplum</name>
    <dbReference type="NCBI Taxonomy" id="97359"/>
    <lineage>
        <taxon>Eukaryota</taxon>
        <taxon>Fungi</taxon>
        <taxon>Dikarya</taxon>
        <taxon>Basidiomycota</taxon>
        <taxon>Agaricomycotina</taxon>
        <taxon>Agaricomycetes</taxon>
        <taxon>Agaricomycetidae</taxon>
        <taxon>Agaricales</taxon>
        <taxon>Schizophyllaceae</taxon>
        <taxon>Schizophyllum</taxon>
    </lineage>
</organism>
<dbReference type="Pfam" id="PF00505">
    <property type="entry name" value="HMG_box"/>
    <property type="match status" value="1"/>
</dbReference>
<feature type="compositionally biased region" description="Low complexity" evidence="2">
    <location>
        <begin position="11"/>
        <end position="20"/>
    </location>
</feature>
<gene>
    <name evidence="4" type="ORF">BD626DRAFT_500925</name>
</gene>
<dbReference type="InterPro" id="IPR036910">
    <property type="entry name" value="HMG_box_dom_sf"/>
</dbReference>
<feature type="region of interest" description="Disordered" evidence="2">
    <location>
        <begin position="252"/>
        <end position="282"/>
    </location>
</feature>
<dbReference type="Gene3D" id="1.10.30.10">
    <property type="entry name" value="High mobility group box domain"/>
    <property type="match status" value="1"/>
</dbReference>
<feature type="region of interest" description="Disordered" evidence="2">
    <location>
        <begin position="99"/>
        <end position="197"/>
    </location>
</feature>
<sequence>MQTGEVHEDVQQPAAAVDAAPKPDDDLLVKLEDPDDTQFDGRPPNAYILFHRAFLKCSNTTIGNVWAEGNIQQRTSQKWKELSEEDRARFYARAAQLKAEYDARPHESERRRPPKRKQLSSSAEVESPSGPSTPLSKVPRTASASPVIMNPQHEPVVSIRKSSYARSSATHAPYSRHTARAHAAATNTHSRPPPPTVHIPAYEDNPRQYNPPFDTATGLLLPAPPMRAAFVPRKPSTDNTFRPVPLSSLYSAASTSPPLESGEDVPQGDGQTSMAQVFPHRRSSSNSERFRLPYYGGYSVSLFSAAYSQHGSYGRQDLYQQPAMNVPCDATPYASQGWPPTRFDSIVSAHRRGSRSWDVPGVETNPAFLADNHHAYTMTGPPALAFTAGFTPQYGPVAAEVQYGGYTGAQYDGISAQMPDHQALYSQAPSPQGLSYSTPPTWTGYGIQNQSQDNCSWARAASQPLLSFPAATGMQTSMSTQNEPYPSEPMLFGHCPSYQPQD</sequence>
<proteinExistence type="predicted"/>
<feature type="region of interest" description="Disordered" evidence="2">
    <location>
        <begin position="476"/>
        <end position="502"/>
    </location>
</feature>
<reference evidence="4 5" key="1">
    <citation type="journal article" date="2019" name="New Phytol.">
        <title>Comparative genomics reveals unique wood-decay strategies and fruiting body development in the Schizophyllaceae.</title>
        <authorList>
            <person name="Almasi E."/>
            <person name="Sahu N."/>
            <person name="Krizsan K."/>
            <person name="Balint B."/>
            <person name="Kovacs G.M."/>
            <person name="Kiss B."/>
            <person name="Cseklye J."/>
            <person name="Drula E."/>
            <person name="Henrissat B."/>
            <person name="Nagy I."/>
            <person name="Chovatia M."/>
            <person name="Adam C."/>
            <person name="LaButti K."/>
            <person name="Lipzen A."/>
            <person name="Riley R."/>
            <person name="Grigoriev I.V."/>
            <person name="Nagy L.G."/>
        </authorList>
    </citation>
    <scope>NUCLEOTIDE SEQUENCE [LARGE SCALE GENOMIC DNA]</scope>
    <source>
        <strain evidence="4 5">NL-1724</strain>
    </source>
</reference>
<feature type="DNA-binding region" description="HMG box" evidence="1">
    <location>
        <begin position="40"/>
        <end position="109"/>
    </location>
</feature>
<dbReference type="Proteomes" id="UP000320762">
    <property type="component" value="Unassembled WGS sequence"/>
</dbReference>
<comment type="caution">
    <text evidence="4">The sequence shown here is derived from an EMBL/GenBank/DDBJ whole genome shotgun (WGS) entry which is preliminary data.</text>
</comment>
<evidence type="ECO:0000313" key="4">
    <source>
        <dbReference type="EMBL" id="TRM61922.1"/>
    </source>
</evidence>
<evidence type="ECO:0000313" key="5">
    <source>
        <dbReference type="Proteomes" id="UP000320762"/>
    </source>
</evidence>
<feature type="region of interest" description="Disordered" evidence="2">
    <location>
        <begin position="1"/>
        <end position="41"/>
    </location>
</feature>
<evidence type="ECO:0000256" key="1">
    <source>
        <dbReference type="PROSITE-ProRule" id="PRU00267"/>
    </source>
</evidence>
<feature type="domain" description="HMG box" evidence="3">
    <location>
        <begin position="40"/>
        <end position="109"/>
    </location>
</feature>
<protein>
    <recommendedName>
        <fullName evidence="3">HMG box domain-containing protein</fullName>
    </recommendedName>
</protein>
<feature type="compositionally biased region" description="Basic and acidic residues" evidence="2">
    <location>
        <begin position="99"/>
        <end position="111"/>
    </location>
</feature>
<accession>A0A550CAT5</accession>
<feature type="compositionally biased region" description="Polar residues" evidence="2">
    <location>
        <begin position="119"/>
        <end position="135"/>
    </location>
</feature>
<evidence type="ECO:0000259" key="3">
    <source>
        <dbReference type="PROSITE" id="PS50118"/>
    </source>
</evidence>
<dbReference type="SMART" id="SM00398">
    <property type="entry name" value="HMG"/>
    <property type="match status" value="1"/>
</dbReference>
<dbReference type="GO" id="GO:0003677">
    <property type="term" value="F:DNA binding"/>
    <property type="evidence" value="ECO:0007669"/>
    <property type="project" value="UniProtKB-UniRule"/>
</dbReference>
<keyword evidence="1" id="KW-0539">Nucleus</keyword>
<dbReference type="AlphaFoldDB" id="A0A550CAT5"/>
<feature type="compositionally biased region" description="Polar residues" evidence="2">
    <location>
        <begin position="160"/>
        <end position="170"/>
    </location>
</feature>
<dbReference type="InterPro" id="IPR009071">
    <property type="entry name" value="HMG_box_dom"/>
</dbReference>
<dbReference type="GO" id="GO:0005634">
    <property type="term" value="C:nucleus"/>
    <property type="evidence" value="ECO:0007669"/>
    <property type="project" value="UniProtKB-UniRule"/>
</dbReference>
<evidence type="ECO:0000256" key="2">
    <source>
        <dbReference type="SAM" id="MobiDB-lite"/>
    </source>
</evidence>
<dbReference type="OrthoDB" id="1919336at2759"/>
<keyword evidence="1" id="KW-0238">DNA-binding</keyword>
<feature type="compositionally biased region" description="Basic and acidic residues" evidence="2">
    <location>
        <begin position="1"/>
        <end position="10"/>
    </location>
</feature>
<dbReference type="CDD" id="cd00084">
    <property type="entry name" value="HMG-box_SF"/>
    <property type="match status" value="1"/>
</dbReference>
<name>A0A550CAT5_9AGAR</name>